<reference evidence="2" key="1">
    <citation type="thesis" date="2020" institute="Technische Universitat Dresden" country="Dresden, Germany">
        <title>The Agarolytic System of Microbulbifer elongatus PORT2, Isolated from Batu Karas, Pangandaran West Java Indonesia.</title>
        <authorList>
            <person name="Anggraeni S.R."/>
        </authorList>
    </citation>
    <scope>NUCLEOTIDE SEQUENCE</scope>
    <source>
        <strain evidence="2">PORT2</strain>
    </source>
</reference>
<sequence>MKKRIVAISAAAFFCANTFAATQGTEDSDASSGSVDITLSVASTIVAKNFDDIPLDASSAIAGQPIASSDPFCVGGVGFAQYDVAFASANGTTAPTPAAEAVAPFELINNSDRISYEVGFANDAAAASSSVDADGTGAIAGTFAKAGDLTCSGDNAKLFVSVPADQWGSTTESGDYTDTLTVTVSIAD</sequence>
<dbReference type="Proteomes" id="UP001205566">
    <property type="component" value="Unassembled WGS sequence"/>
</dbReference>
<proteinExistence type="predicted"/>
<comment type="caution">
    <text evidence="2">The sequence shown here is derived from an EMBL/GenBank/DDBJ whole genome shotgun (WGS) entry which is preliminary data.</text>
</comment>
<dbReference type="RefSeq" id="WP_043318841.1">
    <property type="nucleotide sequence ID" value="NZ_CP088953.1"/>
</dbReference>
<protein>
    <recommendedName>
        <fullName evidence="4">Spore coat protein U domain-containing protein</fullName>
    </recommendedName>
</protein>
<evidence type="ECO:0008006" key="4">
    <source>
        <dbReference type="Google" id="ProtNLM"/>
    </source>
</evidence>
<evidence type="ECO:0000313" key="2">
    <source>
        <dbReference type="EMBL" id="MCQ3828336.1"/>
    </source>
</evidence>
<keyword evidence="3" id="KW-1185">Reference proteome</keyword>
<evidence type="ECO:0000313" key="3">
    <source>
        <dbReference type="Proteomes" id="UP001205566"/>
    </source>
</evidence>
<accession>A0ABT1NX16</accession>
<organism evidence="2 3">
    <name type="scientific">Microbulbifer elongatus</name>
    <dbReference type="NCBI Taxonomy" id="86173"/>
    <lineage>
        <taxon>Bacteria</taxon>
        <taxon>Pseudomonadati</taxon>
        <taxon>Pseudomonadota</taxon>
        <taxon>Gammaproteobacteria</taxon>
        <taxon>Cellvibrionales</taxon>
        <taxon>Microbulbiferaceae</taxon>
        <taxon>Microbulbifer</taxon>
    </lineage>
</organism>
<keyword evidence="1" id="KW-0732">Signal</keyword>
<feature type="chain" id="PRO_5045916427" description="Spore coat protein U domain-containing protein" evidence="1">
    <location>
        <begin position="21"/>
        <end position="188"/>
    </location>
</feature>
<gene>
    <name evidence="2" type="ORF">HXX02_02650</name>
</gene>
<evidence type="ECO:0000256" key="1">
    <source>
        <dbReference type="SAM" id="SignalP"/>
    </source>
</evidence>
<dbReference type="EMBL" id="JACASI010000011">
    <property type="protein sequence ID" value="MCQ3828336.1"/>
    <property type="molecule type" value="Genomic_DNA"/>
</dbReference>
<feature type="signal peptide" evidence="1">
    <location>
        <begin position="1"/>
        <end position="20"/>
    </location>
</feature>
<name>A0ABT1NX16_9GAMM</name>